<comment type="pathway">
    <text evidence="1">Amino-acid degradation; L-valine degradation.</text>
</comment>
<dbReference type="GO" id="GO:0006574">
    <property type="term" value="P:L-valine catabolic process"/>
    <property type="evidence" value="ECO:0007669"/>
    <property type="project" value="TreeGrafter"/>
</dbReference>
<dbReference type="Pfam" id="PF03446">
    <property type="entry name" value="NAD_binding_2"/>
    <property type="match status" value="1"/>
</dbReference>
<keyword evidence="4" id="KW-0101">Branched-chain amino acid catabolism</keyword>
<dbReference type="InterPro" id="IPR006115">
    <property type="entry name" value="6PGDH_NADP-bd"/>
</dbReference>
<dbReference type="RefSeq" id="XP_016230505.1">
    <property type="nucleotide sequence ID" value="XM_016385561.1"/>
</dbReference>
<dbReference type="OrthoDB" id="21615at2759"/>
<dbReference type="VEuPathDB" id="FungiDB:PV08_11251"/>
<dbReference type="GO" id="GO:0005739">
    <property type="term" value="C:mitochondrion"/>
    <property type="evidence" value="ECO:0007669"/>
    <property type="project" value="TreeGrafter"/>
</dbReference>
<organism evidence="11 12">
    <name type="scientific">Exophiala spinifera</name>
    <dbReference type="NCBI Taxonomy" id="91928"/>
    <lineage>
        <taxon>Eukaryota</taxon>
        <taxon>Fungi</taxon>
        <taxon>Dikarya</taxon>
        <taxon>Ascomycota</taxon>
        <taxon>Pezizomycotina</taxon>
        <taxon>Eurotiomycetes</taxon>
        <taxon>Chaetothyriomycetidae</taxon>
        <taxon>Chaetothyriales</taxon>
        <taxon>Herpotrichiellaceae</taxon>
        <taxon>Exophiala</taxon>
    </lineage>
</organism>
<dbReference type="STRING" id="91928.A0A0D2BFZ1"/>
<sequence>MPDTVQNGTTATAIPHAVYGFIGLGNMGFGMAKNLRACMPKHSKLLVCELNITRGQQFVSSVDGLVEAVECPKDIAEQCDIIITSLPHGDAVRQVFTDPSTGLLSVSPHSGTRKFFLETSTIEVRTSNEVLEAVKRAGVGDFIDCPVSGGIPAADQGNLTFMVGGTQELLDRAKPVLATMGKAENVIFCGPAGAGLATKQINNYIANVSYIALCEGMNTGIKYGLDPKVLTDVINVSSGMCWNSLHMNPVKGVQPDSPSSRDFEGGFKTELAKGVMDMTVQLMDDVGAKHVMGPIVTDVYARAVKHPRCADKECRSIYRLFSENEGRDLGNTRIE</sequence>
<dbReference type="GeneID" id="27338334"/>
<dbReference type="SUPFAM" id="SSF48179">
    <property type="entry name" value="6-phosphogluconate dehydrogenase C-terminal domain-like"/>
    <property type="match status" value="1"/>
</dbReference>
<dbReference type="InterPro" id="IPR008927">
    <property type="entry name" value="6-PGluconate_DH-like_C_sf"/>
</dbReference>
<dbReference type="AlphaFoldDB" id="A0A0D2BFZ1"/>
<evidence type="ECO:0000256" key="2">
    <source>
        <dbReference type="ARBA" id="ARBA00006013"/>
    </source>
</evidence>
<keyword evidence="5" id="KW-0560">Oxidoreductase</keyword>
<gene>
    <name evidence="11" type="ORF">PV08_11251</name>
</gene>
<evidence type="ECO:0000259" key="9">
    <source>
        <dbReference type="Pfam" id="PF03446"/>
    </source>
</evidence>
<accession>A0A0D2BFZ1</accession>
<dbReference type="GO" id="GO:0050661">
    <property type="term" value="F:NADP binding"/>
    <property type="evidence" value="ECO:0007669"/>
    <property type="project" value="InterPro"/>
</dbReference>
<name>A0A0D2BFZ1_9EURO</name>
<dbReference type="PANTHER" id="PTHR22981">
    <property type="entry name" value="3-HYDROXYISOBUTYRATE DEHYDROGENASE-RELATED"/>
    <property type="match status" value="1"/>
</dbReference>
<evidence type="ECO:0000256" key="7">
    <source>
        <dbReference type="ARBA" id="ARBA00049197"/>
    </source>
</evidence>
<dbReference type="EC" id="1.1.1.31" evidence="3"/>
<evidence type="ECO:0000256" key="1">
    <source>
        <dbReference type="ARBA" id="ARBA00005109"/>
    </source>
</evidence>
<dbReference type="HOGENOM" id="CLU_035117_6_1_1"/>
<feature type="domain" description="3-hydroxyisobutyrate dehydrogenase-like NAD-binding" evidence="10">
    <location>
        <begin position="193"/>
        <end position="317"/>
    </location>
</feature>
<evidence type="ECO:0000256" key="8">
    <source>
        <dbReference type="PIRSR" id="PIRSR000103-1"/>
    </source>
</evidence>
<dbReference type="GO" id="GO:0008442">
    <property type="term" value="F:3-hydroxyisobutyrate dehydrogenase activity"/>
    <property type="evidence" value="ECO:0007669"/>
    <property type="project" value="UniProtKB-EC"/>
</dbReference>
<comment type="catalytic activity">
    <reaction evidence="7">
        <text>3-hydroxy-2-methylpropanoate + NAD(+) = 2-methyl-3-oxopropanoate + NADH + H(+)</text>
        <dbReference type="Rhea" id="RHEA:17681"/>
        <dbReference type="ChEBI" id="CHEBI:11805"/>
        <dbReference type="ChEBI" id="CHEBI:15378"/>
        <dbReference type="ChEBI" id="CHEBI:57540"/>
        <dbReference type="ChEBI" id="CHEBI:57700"/>
        <dbReference type="ChEBI" id="CHEBI:57945"/>
        <dbReference type="EC" id="1.1.1.31"/>
    </reaction>
</comment>
<dbReference type="SUPFAM" id="SSF51735">
    <property type="entry name" value="NAD(P)-binding Rossmann-fold domains"/>
    <property type="match status" value="1"/>
</dbReference>
<keyword evidence="12" id="KW-1185">Reference proteome</keyword>
<dbReference type="Gene3D" id="1.10.1040.10">
    <property type="entry name" value="N-(1-d-carboxylethyl)-l-norvaline Dehydrogenase, domain 2"/>
    <property type="match status" value="1"/>
</dbReference>
<feature type="active site" evidence="8">
    <location>
        <position position="199"/>
    </location>
</feature>
<dbReference type="PROSITE" id="PS00895">
    <property type="entry name" value="3_HYDROXYISOBUT_DH"/>
    <property type="match status" value="1"/>
</dbReference>
<dbReference type="PIRSF" id="PIRSF000103">
    <property type="entry name" value="HIBADH"/>
    <property type="match status" value="1"/>
</dbReference>
<evidence type="ECO:0000256" key="3">
    <source>
        <dbReference type="ARBA" id="ARBA00012991"/>
    </source>
</evidence>
<dbReference type="InterPro" id="IPR002204">
    <property type="entry name" value="3-OH-isobutyrate_DH-rel_CS"/>
</dbReference>
<dbReference type="InterPro" id="IPR029154">
    <property type="entry name" value="HIBADH-like_NADP-bd"/>
</dbReference>
<dbReference type="GO" id="GO:0051287">
    <property type="term" value="F:NAD binding"/>
    <property type="evidence" value="ECO:0007669"/>
    <property type="project" value="InterPro"/>
</dbReference>
<dbReference type="PANTHER" id="PTHR22981:SF7">
    <property type="entry name" value="3-HYDROXYISOBUTYRATE DEHYDROGENASE, MITOCHONDRIAL"/>
    <property type="match status" value="1"/>
</dbReference>
<dbReference type="EMBL" id="KN847500">
    <property type="protein sequence ID" value="KIW10289.1"/>
    <property type="molecule type" value="Genomic_DNA"/>
</dbReference>
<dbReference type="InterPro" id="IPR015815">
    <property type="entry name" value="HIBADH-related"/>
</dbReference>
<reference evidence="11 12" key="1">
    <citation type="submission" date="2015-01" db="EMBL/GenBank/DDBJ databases">
        <title>The Genome Sequence of Exophiala spinifera CBS89968.</title>
        <authorList>
            <consortium name="The Broad Institute Genomics Platform"/>
            <person name="Cuomo C."/>
            <person name="de Hoog S."/>
            <person name="Gorbushina A."/>
            <person name="Stielow B."/>
            <person name="Teixiera M."/>
            <person name="Abouelleil A."/>
            <person name="Chapman S.B."/>
            <person name="Priest M."/>
            <person name="Young S.K."/>
            <person name="Wortman J."/>
            <person name="Nusbaum C."/>
            <person name="Birren B."/>
        </authorList>
    </citation>
    <scope>NUCLEOTIDE SEQUENCE [LARGE SCALE GENOMIC DNA]</scope>
    <source>
        <strain evidence="11 12">CBS 89968</strain>
    </source>
</reference>
<dbReference type="Proteomes" id="UP000053328">
    <property type="component" value="Unassembled WGS sequence"/>
</dbReference>
<evidence type="ECO:0000259" key="10">
    <source>
        <dbReference type="Pfam" id="PF14833"/>
    </source>
</evidence>
<dbReference type="Gene3D" id="3.40.50.720">
    <property type="entry name" value="NAD(P)-binding Rossmann-like Domain"/>
    <property type="match status" value="1"/>
</dbReference>
<dbReference type="InterPro" id="IPR036291">
    <property type="entry name" value="NAD(P)-bd_dom_sf"/>
</dbReference>
<keyword evidence="6" id="KW-0520">NAD</keyword>
<evidence type="ECO:0000313" key="12">
    <source>
        <dbReference type="Proteomes" id="UP000053328"/>
    </source>
</evidence>
<protein>
    <recommendedName>
        <fullName evidence="3">3-hydroxyisobutyrate dehydrogenase</fullName>
        <ecNumber evidence="3">1.1.1.31</ecNumber>
    </recommendedName>
</protein>
<evidence type="ECO:0000256" key="5">
    <source>
        <dbReference type="ARBA" id="ARBA00023002"/>
    </source>
</evidence>
<dbReference type="Pfam" id="PF14833">
    <property type="entry name" value="NAD_binding_11"/>
    <property type="match status" value="1"/>
</dbReference>
<dbReference type="InterPro" id="IPR013328">
    <property type="entry name" value="6PGD_dom2"/>
</dbReference>
<evidence type="ECO:0000256" key="6">
    <source>
        <dbReference type="ARBA" id="ARBA00023027"/>
    </source>
</evidence>
<evidence type="ECO:0000313" key="11">
    <source>
        <dbReference type="EMBL" id="KIW10289.1"/>
    </source>
</evidence>
<comment type="similarity">
    <text evidence="2">Belongs to the HIBADH-related family. 3-hydroxyisobutyrate dehydrogenase subfamily.</text>
</comment>
<feature type="domain" description="6-phosphogluconate dehydrogenase NADP-binding" evidence="9">
    <location>
        <begin position="20"/>
        <end position="187"/>
    </location>
</feature>
<proteinExistence type="inferred from homology"/>
<evidence type="ECO:0000256" key="4">
    <source>
        <dbReference type="ARBA" id="ARBA00022456"/>
    </source>
</evidence>